<sequence>MQLNVTLFTRTLAAAALTVGLTATAFAQGMFSPAIKVNDDVITHYELEQRIQFLTLLRAPGDPVELARKALIDERLRMQAVRETDIEVTDEQIKAGIEEFAQRTQLSADDFIRALGQGGVQLETLRDFVRTGLAWREFSGRTFLEQARPSRMDIDRAMAKDTESNGVSVLLSEVIIPITPETLEDAEALAQEIASIRTYEGFAAAARQYSASDTRDVGGRLNWLPLNNLPPPLRPVILALKPGEVSAPIPLPNAIAVFQMRGIQEIVGPAPRYASIDYAMYYIAGGRSPEALAAAQALKARVDRCDDLYGIAKGQSHEVLERVTQAPGAIPRDVALELAHLDDGEVSTSLTRNNGQTLVFLMMCGRTALPNEGVSRDDIANRLTQERVAQFAEAFIEKKRNEARIVDQ</sequence>
<dbReference type="Proteomes" id="UP001595973">
    <property type="component" value="Unassembled WGS sequence"/>
</dbReference>
<proteinExistence type="predicted"/>
<dbReference type="PROSITE" id="PS50198">
    <property type="entry name" value="PPIC_PPIASE_2"/>
    <property type="match status" value="1"/>
</dbReference>
<evidence type="ECO:0000256" key="9">
    <source>
        <dbReference type="PROSITE-ProRule" id="PRU00278"/>
    </source>
</evidence>
<evidence type="ECO:0000259" key="11">
    <source>
        <dbReference type="PROSITE" id="PS50198"/>
    </source>
</evidence>
<keyword evidence="3" id="KW-0574">Periplasm</keyword>
<dbReference type="SUPFAM" id="SSF109998">
    <property type="entry name" value="Triger factor/SurA peptide-binding domain-like"/>
    <property type="match status" value="1"/>
</dbReference>
<dbReference type="PANTHER" id="PTHR47637:SF1">
    <property type="entry name" value="CHAPERONE SURA"/>
    <property type="match status" value="1"/>
</dbReference>
<keyword evidence="13" id="KW-1185">Reference proteome</keyword>
<dbReference type="Pfam" id="PF00639">
    <property type="entry name" value="Rotamase"/>
    <property type="match status" value="1"/>
</dbReference>
<keyword evidence="2 10" id="KW-0732">Signal</keyword>
<dbReference type="Gene3D" id="1.10.4030.10">
    <property type="entry name" value="Porin chaperone SurA, peptide-binding domain"/>
    <property type="match status" value="1"/>
</dbReference>
<evidence type="ECO:0000256" key="3">
    <source>
        <dbReference type="ARBA" id="ARBA00022764"/>
    </source>
</evidence>
<feature type="chain" id="PRO_5047460816" description="Parvulin-like PPIase" evidence="10">
    <location>
        <begin position="28"/>
        <end position="408"/>
    </location>
</feature>
<evidence type="ECO:0000256" key="5">
    <source>
        <dbReference type="ARBA" id="ARBA00023186"/>
    </source>
</evidence>
<evidence type="ECO:0000313" key="12">
    <source>
        <dbReference type="EMBL" id="MFC4668278.1"/>
    </source>
</evidence>
<keyword evidence="5" id="KW-0143">Chaperone</keyword>
<dbReference type="EMBL" id="JBHSGI010000004">
    <property type="protein sequence ID" value="MFC4668278.1"/>
    <property type="molecule type" value="Genomic_DNA"/>
</dbReference>
<dbReference type="InterPro" id="IPR015391">
    <property type="entry name" value="SurA_N"/>
</dbReference>
<name>A0ABV9KE68_9RHOB</name>
<evidence type="ECO:0000256" key="1">
    <source>
        <dbReference type="ARBA" id="ARBA00018370"/>
    </source>
</evidence>
<evidence type="ECO:0000256" key="10">
    <source>
        <dbReference type="SAM" id="SignalP"/>
    </source>
</evidence>
<keyword evidence="6 9" id="KW-0413">Isomerase</keyword>
<dbReference type="Pfam" id="PF09312">
    <property type="entry name" value="SurA_N"/>
    <property type="match status" value="1"/>
</dbReference>
<dbReference type="Gene3D" id="3.10.50.40">
    <property type="match status" value="1"/>
</dbReference>
<organism evidence="12 13">
    <name type="scientific">Seohaeicola nanhaiensis</name>
    <dbReference type="NCBI Taxonomy" id="1387282"/>
    <lineage>
        <taxon>Bacteria</taxon>
        <taxon>Pseudomonadati</taxon>
        <taxon>Pseudomonadota</taxon>
        <taxon>Alphaproteobacteria</taxon>
        <taxon>Rhodobacterales</taxon>
        <taxon>Roseobacteraceae</taxon>
        <taxon>Seohaeicola</taxon>
    </lineage>
</organism>
<dbReference type="GO" id="GO:0003755">
    <property type="term" value="F:peptidyl-prolyl cis-trans isomerase activity"/>
    <property type="evidence" value="ECO:0007669"/>
    <property type="project" value="UniProtKB-EC"/>
</dbReference>
<evidence type="ECO:0000256" key="2">
    <source>
        <dbReference type="ARBA" id="ARBA00022729"/>
    </source>
</evidence>
<evidence type="ECO:0000256" key="8">
    <source>
        <dbReference type="ARBA" id="ARBA00031484"/>
    </source>
</evidence>
<evidence type="ECO:0000256" key="4">
    <source>
        <dbReference type="ARBA" id="ARBA00023110"/>
    </source>
</evidence>
<evidence type="ECO:0000256" key="6">
    <source>
        <dbReference type="ARBA" id="ARBA00023235"/>
    </source>
</evidence>
<feature type="signal peptide" evidence="10">
    <location>
        <begin position="1"/>
        <end position="27"/>
    </location>
</feature>
<comment type="caution">
    <text evidence="12">The sequence shown here is derived from an EMBL/GenBank/DDBJ whole genome shotgun (WGS) entry which is preliminary data.</text>
</comment>
<dbReference type="InterPro" id="IPR046357">
    <property type="entry name" value="PPIase_dom_sf"/>
</dbReference>
<dbReference type="InterPro" id="IPR050280">
    <property type="entry name" value="OMP_Chaperone_SurA"/>
</dbReference>
<feature type="domain" description="PpiC" evidence="11">
    <location>
        <begin position="149"/>
        <end position="262"/>
    </location>
</feature>
<dbReference type="InterPro" id="IPR027304">
    <property type="entry name" value="Trigger_fact/SurA_dom_sf"/>
</dbReference>
<dbReference type="SUPFAM" id="SSF54534">
    <property type="entry name" value="FKBP-like"/>
    <property type="match status" value="1"/>
</dbReference>
<evidence type="ECO:0000313" key="13">
    <source>
        <dbReference type="Proteomes" id="UP001595973"/>
    </source>
</evidence>
<protein>
    <recommendedName>
        <fullName evidence="1">Parvulin-like PPIase</fullName>
    </recommendedName>
    <alternativeName>
        <fullName evidence="7">Peptidyl-prolyl cis-trans isomerase plp</fullName>
    </alternativeName>
    <alternativeName>
        <fullName evidence="8">Rotamase plp</fullName>
    </alternativeName>
</protein>
<dbReference type="PANTHER" id="PTHR47637">
    <property type="entry name" value="CHAPERONE SURA"/>
    <property type="match status" value="1"/>
</dbReference>
<dbReference type="InterPro" id="IPR000297">
    <property type="entry name" value="PPIase_PpiC"/>
</dbReference>
<keyword evidence="4 9" id="KW-0697">Rotamase</keyword>
<reference evidence="13" key="1">
    <citation type="journal article" date="2019" name="Int. J. Syst. Evol. Microbiol.">
        <title>The Global Catalogue of Microorganisms (GCM) 10K type strain sequencing project: providing services to taxonomists for standard genome sequencing and annotation.</title>
        <authorList>
            <consortium name="The Broad Institute Genomics Platform"/>
            <consortium name="The Broad Institute Genome Sequencing Center for Infectious Disease"/>
            <person name="Wu L."/>
            <person name="Ma J."/>
        </authorList>
    </citation>
    <scope>NUCLEOTIDE SEQUENCE [LARGE SCALE GENOMIC DNA]</scope>
    <source>
        <strain evidence="13">CGMCC 4.7283</strain>
    </source>
</reference>
<accession>A0ABV9KE68</accession>
<evidence type="ECO:0000256" key="7">
    <source>
        <dbReference type="ARBA" id="ARBA00030642"/>
    </source>
</evidence>
<dbReference type="RefSeq" id="WP_380716550.1">
    <property type="nucleotide sequence ID" value="NZ_JBHSGI010000004.1"/>
</dbReference>
<gene>
    <name evidence="12" type="ORF">ACFO5X_06905</name>
</gene>